<evidence type="ECO:0000313" key="4">
    <source>
        <dbReference type="Proteomes" id="UP000001285"/>
    </source>
</evidence>
<evidence type="ECO:0000313" key="3">
    <source>
        <dbReference type="EMBL" id="AEN98508.1"/>
    </source>
</evidence>
<dbReference type="EMBL" id="CP002461">
    <property type="protein sequence ID" value="AEN98508.1"/>
    <property type="molecule type" value="Genomic_DNA"/>
</dbReference>
<dbReference type="InterPro" id="IPR018604">
    <property type="entry name" value="YycI-like"/>
</dbReference>
<reference evidence="3 4" key="1">
    <citation type="journal article" date="2011" name="Microb. Cell Fact.">
        <title>Genomic analysis reveals Lactobacillus sanfranciscensis as stable element in traditional sourdoughs.</title>
        <authorList>
            <person name="Vogel R.F."/>
            <person name="Pavlovic M."/>
            <person name="Ehrmann M.A."/>
            <person name="Wiezer A."/>
            <person name="Liesegang H."/>
            <person name="Offschanka S."/>
            <person name="Voget S."/>
            <person name="Angelov A."/>
            <person name="Bocker G."/>
            <person name="Liebl W."/>
        </authorList>
    </citation>
    <scope>NUCLEOTIDE SEQUENCE [LARGE SCALE GENOMIC DNA]</scope>
    <source>
        <strain evidence="3 4">TMW 1.1304</strain>
    </source>
</reference>
<keyword evidence="1" id="KW-0812">Transmembrane</keyword>
<dbReference type="Proteomes" id="UP000001285">
    <property type="component" value="Chromosome"/>
</dbReference>
<keyword evidence="4" id="KW-1185">Reference proteome</keyword>
<keyword evidence="1" id="KW-0472">Membrane</keyword>
<evidence type="ECO:0000259" key="2">
    <source>
        <dbReference type="Pfam" id="PF09648"/>
    </source>
</evidence>
<keyword evidence="1" id="KW-1133">Transmembrane helix</keyword>
<dbReference type="eggNOG" id="COG4853">
    <property type="taxonomic scope" value="Bacteria"/>
</dbReference>
<name>G2KTR5_FRUST</name>
<gene>
    <name evidence="3" type="ordered locus">LSA_00170</name>
</gene>
<protein>
    <recommendedName>
        <fullName evidence="2">Regulatory protein YycH-like domain-containing protein</fullName>
    </recommendedName>
</protein>
<dbReference type="HOGENOM" id="CLU_078250_1_0_9"/>
<evidence type="ECO:0000256" key="1">
    <source>
        <dbReference type="SAM" id="Phobius"/>
    </source>
</evidence>
<feature type="domain" description="Regulatory protein YycH-like" evidence="2">
    <location>
        <begin position="41"/>
        <end position="265"/>
    </location>
</feature>
<dbReference type="Pfam" id="PF09648">
    <property type="entry name" value="YycI"/>
    <property type="match status" value="1"/>
</dbReference>
<feature type="transmembrane region" description="Helical" evidence="1">
    <location>
        <begin position="12"/>
        <end position="33"/>
    </location>
</feature>
<organism evidence="3 4">
    <name type="scientific">Fructilactobacillus sanfranciscensis (strain TMW 1.1304)</name>
    <name type="common">Lactobacillus sanfranciscensis</name>
    <dbReference type="NCBI Taxonomy" id="714313"/>
    <lineage>
        <taxon>Bacteria</taxon>
        <taxon>Bacillati</taxon>
        <taxon>Bacillota</taxon>
        <taxon>Bacilli</taxon>
        <taxon>Lactobacillales</taxon>
        <taxon>Lactobacillaceae</taxon>
        <taxon>Fructilactobacillus</taxon>
    </lineage>
</organism>
<dbReference type="STRING" id="714313.LSA_00170"/>
<dbReference type="AlphaFoldDB" id="G2KTR5"/>
<dbReference type="GO" id="GO:0016020">
    <property type="term" value="C:membrane"/>
    <property type="evidence" value="ECO:0007669"/>
    <property type="project" value="InterPro"/>
</dbReference>
<dbReference type="Gene3D" id="2.40.128.690">
    <property type="entry name" value="YycH protein, domain 3-like"/>
    <property type="match status" value="1"/>
</dbReference>
<accession>G2KTR5</accession>
<proteinExistence type="predicted"/>
<sequence>MHKLERGIQMNFKRIQEVFLFAFIMIDIFLILMTKNNNIQNDNTASENVNGIVIKEMKRDNISVGKLSDQKKDGYYIAATQDTDLEKEINYLRDQDARIDDSDTISSTFHSPLKVDQKHPEKTINQLLKKPGFVLAGTQYEFNQVDSTKSKLVYDQKAIDGIFYTSEGRITFNLNANDRLSGYTQQKLNDIRVLHEKTDLISQERAVIYLYQYNGIPNNSDVVWTKLGYTKLLHINGKDVYIPTWIIATKTKASSDVQIHRINAFTFTGASFKTEQVHNTEQSQQSLESVNSKDE</sequence>
<dbReference type="KEGG" id="lsn:LSA_00170"/>